<evidence type="ECO:0000256" key="4">
    <source>
        <dbReference type="ARBA" id="ARBA00022786"/>
    </source>
</evidence>
<dbReference type="InterPro" id="IPR011989">
    <property type="entry name" value="ARM-like"/>
</dbReference>
<dbReference type="EMBL" id="CP136895">
    <property type="protein sequence ID" value="WOL11879.1"/>
    <property type="molecule type" value="Genomic_DNA"/>
</dbReference>
<evidence type="ECO:0000313" key="7">
    <source>
        <dbReference type="EMBL" id="WOL11879.1"/>
    </source>
</evidence>
<evidence type="ECO:0000256" key="3">
    <source>
        <dbReference type="ARBA" id="ARBA00022679"/>
    </source>
</evidence>
<feature type="domain" description="U-box" evidence="6">
    <location>
        <begin position="5"/>
        <end position="81"/>
    </location>
</feature>
<sequence length="416" mass="46101">MEGVEVPPYFLCPISLEIMRDPVTLPTGITYDRESIERWIFSGKHKTCPVTKQPLTEDLDITPNHTLRRLVQAWCAANASNGVERFPTPRPPVDTAQITALLEEAKRPPTQLAALRKLKAIASESDRNKRCVEASGAVNVLASIIERSMCNSLNLEDEICDGMESTSATEEALAILCSLQLSDKSLAGLIQRDVNFVELLTKVLGRSSNRSRSYSLLLFKSLLSVFAPARLLSLKQEFFEEITKVVQDQISHQATKAALQVLCVVSPWGGNRLKTVQAGAVRVLVELLMDEQEKRMCEMMLVILEQLCACAEGRAELVEHAAGIAVVSKKIHRVSRLATKTAVKALYLVAKSSPSPAALQEMLQYGAVSKLCLLLQMECEGTTMGRIREMLKLHAKVWRNSPCLAPRMKTSYPLNW</sequence>
<dbReference type="Gene3D" id="1.25.10.10">
    <property type="entry name" value="Leucine-rich Repeat Variant"/>
    <property type="match status" value="1"/>
</dbReference>
<name>A0AAQ3QHY6_9LILI</name>
<dbReference type="SUPFAM" id="SSF57850">
    <property type="entry name" value="RING/U-box"/>
    <property type="match status" value="1"/>
</dbReference>
<dbReference type="SUPFAM" id="SSF48371">
    <property type="entry name" value="ARM repeat"/>
    <property type="match status" value="1"/>
</dbReference>
<dbReference type="PANTHER" id="PTHR22849">
    <property type="entry name" value="WDSAM1 PROTEIN"/>
    <property type="match status" value="1"/>
</dbReference>
<comment type="pathway">
    <text evidence="2 5">Protein modification; protein ubiquitination.</text>
</comment>
<dbReference type="Pfam" id="PF04564">
    <property type="entry name" value="U-box"/>
    <property type="match status" value="1"/>
</dbReference>
<dbReference type="CDD" id="cd16664">
    <property type="entry name" value="RING-Ubox_PUB"/>
    <property type="match status" value="1"/>
</dbReference>
<keyword evidence="4 5" id="KW-0833">Ubl conjugation pathway</keyword>
<comment type="function">
    <text evidence="5">Functions as an E3 ubiquitin ligase.</text>
</comment>
<dbReference type="Pfam" id="PF25598">
    <property type="entry name" value="ARM_PUB"/>
    <property type="match status" value="1"/>
</dbReference>
<dbReference type="InterPro" id="IPR013083">
    <property type="entry name" value="Znf_RING/FYVE/PHD"/>
</dbReference>
<dbReference type="GO" id="GO:0006952">
    <property type="term" value="P:defense response"/>
    <property type="evidence" value="ECO:0007669"/>
    <property type="project" value="UniProtKB-ARBA"/>
</dbReference>
<dbReference type="InterPro" id="IPR058678">
    <property type="entry name" value="ARM_PUB"/>
</dbReference>
<dbReference type="GO" id="GO:0061630">
    <property type="term" value="F:ubiquitin protein ligase activity"/>
    <property type="evidence" value="ECO:0007669"/>
    <property type="project" value="UniProtKB-UniRule"/>
</dbReference>
<dbReference type="InterPro" id="IPR003613">
    <property type="entry name" value="Ubox_domain"/>
</dbReference>
<dbReference type="InterPro" id="IPR045210">
    <property type="entry name" value="RING-Ubox_PUB"/>
</dbReference>
<evidence type="ECO:0000256" key="2">
    <source>
        <dbReference type="ARBA" id="ARBA00004906"/>
    </source>
</evidence>
<evidence type="ECO:0000256" key="5">
    <source>
        <dbReference type="RuleBase" id="RU369093"/>
    </source>
</evidence>
<dbReference type="AlphaFoldDB" id="A0AAQ3QHY6"/>
<gene>
    <name evidence="7" type="ORF">Cni_G20643</name>
</gene>
<dbReference type="FunFam" id="3.30.40.10:FF:000437">
    <property type="entry name" value="RING-type E3 ubiquitin transferase"/>
    <property type="match status" value="1"/>
</dbReference>
<proteinExistence type="predicted"/>
<dbReference type="GO" id="GO:0016567">
    <property type="term" value="P:protein ubiquitination"/>
    <property type="evidence" value="ECO:0007669"/>
    <property type="project" value="UniProtKB-UniRule"/>
</dbReference>
<keyword evidence="3 5" id="KW-0808">Transferase</keyword>
<comment type="catalytic activity">
    <reaction evidence="1 5">
        <text>S-ubiquitinyl-[E2 ubiquitin-conjugating enzyme]-L-cysteine + [acceptor protein]-L-lysine = [E2 ubiquitin-conjugating enzyme]-L-cysteine + N(6)-ubiquitinyl-[acceptor protein]-L-lysine.</text>
        <dbReference type="EC" id="2.3.2.27"/>
    </reaction>
</comment>
<dbReference type="PROSITE" id="PS51698">
    <property type="entry name" value="U_BOX"/>
    <property type="match status" value="1"/>
</dbReference>
<dbReference type="SMART" id="SM00504">
    <property type="entry name" value="Ubox"/>
    <property type="match status" value="1"/>
</dbReference>
<reference evidence="7 8" key="1">
    <citation type="submission" date="2023-10" db="EMBL/GenBank/DDBJ databases">
        <title>Chromosome-scale genome assembly provides insights into flower coloration mechanisms of Canna indica.</title>
        <authorList>
            <person name="Li C."/>
        </authorList>
    </citation>
    <scope>NUCLEOTIDE SEQUENCE [LARGE SCALE GENOMIC DNA]</scope>
    <source>
        <tissue evidence="7">Flower</tissue>
    </source>
</reference>
<evidence type="ECO:0000256" key="1">
    <source>
        <dbReference type="ARBA" id="ARBA00000900"/>
    </source>
</evidence>
<keyword evidence="8" id="KW-1185">Reference proteome</keyword>
<dbReference type="PANTHER" id="PTHR22849:SF168">
    <property type="entry name" value="U-BOX DOMAIN-CONTAINING PROTEIN"/>
    <property type="match status" value="1"/>
</dbReference>
<accession>A0AAQ3QHY6</accession>
<evidence type="ECO:0000313" key="8">
    <source>
        <dbReference type="Proteomes" id="UP001327560"/>
    </source>
</evidence>
<dbReference type="InterPro" id="IPR045185">
    <property type="entry name" value="PUB22/23/24-like"/>
</dbReference>
<dbReference type="InterPro" id="IPR016024">
    <property type="entry name" value="ARM-type_fold"/>
</dbReference>
<dbReference type="EC" id="2.3.2.27" evidence="5"/>
<evidence type="ECO:0000259" key="6">
    <source>
        <dbReference type="PROSITE" id="PS51698"/>
    </source>
</evidence>
<dbReference type="Gene3D" id="3.30.40.10">
    <property type="entry name" value="Zinc/RING finger domain, C3HC4 (zinc finger)"/>
    <property type="match status" value="1"/>
</dbReference>
<dbReference type="Proteomes" id="UP001327560">
    <property type="component" value="Chromosome 6"/>
</dbReference>
<organism evidence="7 8">
    <name type="scientific">Canna indica</name>
    <name type="common">Indian-shot</name>
    <dbReference type="NCBI Taxonomy" id="4628"/>
    <lineage>
        <taxon>Eukaryota</taxon>
        <taxon>Viridiplantae</taxon>
        <taxon>Streptophyta</taxon>
        <taxon>Embryophyta</taxon>
        <taxon>Tracheophyta</taxon>
        <taxon>Spermatophyta</taxon>
        <taxon>Magnoliopsida</taxon>
        <taxon>Liliopsida</taxon>
        <taxon>Zingiberales</taxon>
        <taxon>Cannaceae</taxon>
        <taxon>Canna</taxon>
    </lineage>
</organism>
<protein>
    <recommendedName>
        <fullName evidence="5 6">U-box domain-containing protein</fullName>
        <ecNumber evidence="5">2.3.2.27</ecNumber>
    </recommendedName>
    <alternativeName>
        <fullName evidence="5">RING-type E3 ubiquitin transferase PUB</fullName>
    </alternativeName>
</protein>